<feature type="compositionally biased region" description="Polar residues" evidence="1">
    <location>
        <begin position="25"/>
        <end position="43"/>
    </location>
</feature>
<dbReference type="Proteomes" id="UP001210925">
    <property type="component" value="Unassembled WGS sequence"/>
</dbReference>
<proteinExistence type="predicted"/>
<gene>
    <name evidence="3" type="ORF">HK103_005727</name>
</gene>
<organism evidence="3 4">
    <name type="scientific">Boothiomyces macroporosus</name>
    <dbReference type="NCBI Taxonomy" id="261099"/>
    <lineage>
        <taxon>Eukaryota</taxon>
        <taxon>Fungi</taxon>
        <taxon>Fungi incertae sedis</taxon>
        <taxon>Chytridiomycota</taxon>
        <taxon>Chytridiomycota incertae sedis</taxon>
        <taxon>Chytridiomycetes</taxon>
        <taxon>Rhizophydiales</taxon>
        <taxon>Terramycetaceae</taxon>
        <taxon>Boothiomyces</taxon>
    </lineage>
</organism>
<keyword evidence="4" id="KW-1185">Reference proteome</keyword>
<evidence type="ECO:0000313" key="3">
    <source>
        <dbReference type="EMBL" id="KAJ3256158.1"/>
    </source>
</evidence>
<dbReference type="PANTHER" id="PTHR34587:SF2">
    <property type="entry name" value="G-PROTEIN COUPLED RECEPTORS FAMILY 1 PROFILE DOMAIN-CONTAINING PROTEIN"/>
    <property type="match status" value="1"/>
</dbReference>
<sequence length="296" mass="29853">MRFQLFVIYTLAADVVLGAALPRGSNVNRAQGNNAKAKTNNQVTNNKKGANNKGVNKNAGNNKGANRNAGNNKGANKNAGNNNQAGNKNNGATGTGAAAAGATGTGAAAAGATGTGAASSASTAGTVLDDNGVLPNGLAALVPLKPQGLCKDLLSQNQGFFAANGSQLKQGGKSCSSNILGLTPSVDNMLSTLIVSPQDGADFDVSKNQTVSVDVANLVSGFFSDANKQYYLAPQTLNAGNVQGHQHITIQKLDGTNVLDPKVFAFFKGINDAATDPQKRSLSANVPAGSIKENGA</sequence>
<protein>
    <submittedName>
        <fullName evidence="3">Uncharacterized protein</fullName>
    </submittedName>
</protein>
<keyword evidence="2" id="KW-0732">Signal</keyword>
<dbReference type="InterPro" id="IPR053216">
    <property type="entry name" value="Appressorial_penetr-assoc"/>
</dbReference>
<feature type="non-terminal residue" evidence="3">
    <location>
        <position position="296"/>
    </location>
</feature>
<evidence type="ECO:0000256" key="1">
    <source>
        <dbReference type="SAM" id="MobiDB-lite"/>
    </source>
</evidence>
<dbReference type="AlphaFoldDB" id="A0AAD5UJ55"/>
<feature type="signal peptide" evidence="2">
    <location>
        <begin position="1"/>
        <end position="18"/>
    </location>
</feature>
<name>A0AAD5UJ55_9FUNG</name>
<evidence type="ECO:0000313" key="4">
    <source>
        <dbReference type="Proteomes" id="UP001210925"/>
    </source>
</evidence>
<comment type="caution">
    <text evidence="3">The sequence shown here is derived from an EMBL/GenBank/DDBJ whole genome shotgun (WGS) entry which is preliminary data.</text>
</comment>
<dbReference type="EMBL" id="JADGKB010000055">
    <property type="protein sequence ID" value="KAJ3256158.1"/>
    <property type="molecule type" value="Genomic_DNA"/>
</dbReference>
<reference evidence="3" key="1">
    <citation type="submission" date="2020-05" db="EMBL/GenBank/DDBJ databases">
        <title>Phylogenomic resolution of chytrid fungi.</title>
        <authorList>
            <person name="Stajich J.E."/>
            <person name="Amses K."/>
            <person name="Simmons R."/>
            <person name="Seto K."/>
            <person name="Myers J."/>
            <person name="Bonds A."/>
            <person name="Quandt C.A."/>
            <person name="Barry K."/>
            <person name="Liu P."/>
            <person name="Grigoriev I."/>
            <person name="Longcore J.E."/>
            <person name="James T.Y."/>
        </authorList>
    </citation>
    <scope>NUCLEOTIDE SEQUENCE</scope>
    <source>
        <strain evidence="3">PLAUS21</strain>
    </source>
</reference>
<dbReference type="PANTHER" id="PTHR34587">
    <property type="entry name" value="VWFA DOMAIN-CONTAINING PROTEIN"/>
    <property type="match status" value="1"/>
</dbReference>
<feature type="compositionally biased region" description="Low complexity" evidence="1">
    <location>
        <begin position="44"/>
        <end position="100"/>
    </location>
</feature>
<evidence type="ECO:0000256" key="2">
    <source>
        <dbReference type="SAM" id="SignalP"/>
    </source>
</evidence>
<accession>A0AAD5UJ55</accession>
<feature type="region of interest" description="Disordered" evidence="1">
    <location>
        <begin position="24"/>
        <end position="100"/>
    </location>
</feature>
<feature type="chain" id="PRO_5042188213" evidence="2">
    <location>
        <begin position="19"/>
        <end position="296"/>
    </location>
</feature>